<evidence type="ECO:0000256" key="7">
    <source>
        <dbReference type="ARBA" id="ARBA00022692"/>
    </source>
</evidence>
<accession>A0ABD3RGY0</accession>
<evidence type="ECO:0000256" key="11">
    <source>
        <dbReference type="ARBA" id="ARBA00032921"/>
    </source>
</evidence>
<keyword evidence="10 13" id="KW-0472">Membrane</keyword>
<evidence type="ECO:0000313" key="14">
    <source>
        <dbReference type="EMBL" id="KAL3806730.1"/>
    </source>
</evidence>
<evidence type="ECO:0000256" key="4">
    <source>
        <dbReference type="ARBA" id="ARBA00011937"/>
    </source>
</evidence>
<evidence type="ECO:0000256" key="10">
    <source>
        <dbReference type="ARBA" id="ARBA00023136"/>
    </source>
</evidence>
<evidence type="ECO:0000313" key="15">
    <source>
        <dbReference type="Proteomes" id="UP001530377"/>
    </source>
</evidence>
<feature type="region of interest" description="Disordered" evidence="12">
    <location>
        <begin position="52"/>
        <end position="79"/>
    </location>
</feature>
<organism evidence="14 15">
    <name type="scientific">Cyclostephanos tholiformis</name>
    <dbReference type="NCBI Taxonomy" id="382380"/>
    <lineage>
        <taxon>Eukaryota</taxon>
        <taxon>Sar</taxon>
        <taxon>Stramenopiles</taxon>
        <taxon>Ochrophyta</taxon>
        <taxon>Bacillariophyta</taxon>
        <taxon>Coscinodiscophyceae</taxon>
        <taxon>Thalassiosirophycidae</taxon>
        <taxon>Stephanodiscales</taxon>
        <taxon>Stephanodiscaceae</taxon>
        <taxon>Cyclostephanos</taxon>
    </lineage>
</organism>
<comment type="subcellular location">
    <subcellularLocation>
        <location evidence="1">Endoplasmic reticulum membrane</location>
        <topology evidence="1">Multi-pass membrane protein</topology>
    </subcellularLocation>
</comment>
<keyword evidence="9 13" id="KW-1133">Transmembrane helix</keyword>
<evidence type="ECO:0000256" key="3">
    <source>
        <dbReference type="ARBA" id="ARBA00008715"/>
    </source>
</evidence>
<feature type="transmembrane region" description="Helical" evidence="13">
    <location>
        <begin position="524"/>
        <end position="542"/>
    </location>
</feature>
<reference evidence="14 15" key="1">
    <citation type="submission" date="2024-10" db="EMBL/GenBank/DDBJ databases">
        <title>Updated reference genomes for cyclostephanoid diatoms.</title>
        <authorList>
            <person name="Roberts W.R."/>
            <person name="Alverson A.J."/>
        </authorList>
    </citation>
    <scope>NUCLEOTIDE SEQUENCE [LARGE SCALE GENOMIC DNA]</scope>
    <source>
        <strain evidence="14 15">AJA228-03</strain>
    </source>
</reference>
<dbReference type="InterPro" id="IPR004856">
    <property type="entry name" value="Glyco_trans_ALG6/ALG8"/>
</dbReference>
<evidence type="ECO:0000256" key="2">
    <source>
        <dbReference type="ARBA" id="ARBA00004922"/>
    </source>
</evidence>
<evidence type="ECO:0000256" key="13">
    <source>
        <dbReference type="SAM" id="Phobius"/>
    </source>
</evidence>
<feature type="compositionally biased region" description="Basic and acidic residues" evidence="12">
    <location>
        <begin position="243"/>
        <end position="252"/>
    </location>
</feature>
<feature type="region of interest" description="Disordered" evidence="12">
    <location>
        <begin position="233"/>
        <end position="262"/>
    </location>
</feature>
<keyword evidence="5" id="KW-0328">Glycosyltransferase</keyword>
<evidence type="ECO:0000256" key="1">
    <source>
        <dbReference type="ARBA" id="ARBA00004477"/>
    </source>
</evidence>
<evidence type="ECO:0000256" key="5">
    <source>
        <dbReference type="ARBA" id="ARBA00022676"/>
    </source>
</evidence>
<feature type="transmembrane region" description="Helical" evidence="13">
    <location>
        <begin position="201"/>
        <end position="223"/>
    </location>
</feature>
<dbReference type="PANTHER" id="PTHR12413">
    <property type="entry name" value="DOLICHYL GLYCOSYLTRANSFERASE"/>
    <property type="match status" value="1"/>
</dbReference>
<feature type="transmembrane region" description="Helical" evidence="13">
    <location>
        <begin position="426"/>
        <end position="447"/>
    </location>
</feature>
<dbReference type="EMBL" id="JALLPB020000747">
    <property type="protein sequence ID" value="KAL3806730.1"/>
    <property type="molecule type" value="Genomic_DNA"/>
</dbReference>
<evidence type="ECO:0000256" key="6">
    <source>
        <dbReference type="ARBA" id="ARBA00022679"/>
    </source>
</evidence>
<protein>
    <recommendedName>
        <fullName evidence="4">dolichyl-P-Glc:Man9GlcNAc2-PP-dolichol alpha-1,3-glucosyltransferase</fullName>
        <ecNumber evidence="4">2.4.1.267</ecNumber>
    </recommendedName>
    <alternativeName>
        <fullName evidence="11">Dol-P-Glc:Man(9)GlcNAc(2)-PP-Dol alpha-1,3-glucosyltransferase</fullName>
    </alternativeName>
</protein>
<comment type="pathway">
    <text evidence="2">Protein modification; protein glycosylation.</text>
</comment>
<feature type="transmembrane region" description="Helical" evidence="13">
    <location>
        <begin position="662"/>
        <end position="680"/>
    </location>
</feature>
<feature type="transmembrane region" description="Helical" evidence="13">
    <location>
        <begin position="588"/>
        <end position="607"/>
    </location>
</feature>
<dbReference type="Proteomes" id="UP001530377">
    <property type="component" value="Unassembled WGS sequence"/>
</dbReference>
<dbReference type="GO" id="GO:0042281">
    <property type="term" value="F:dolichyl pyrophosphate Man9GlcNAc2 alpha-1,3-glucosyltransferase activity"/>
    <property type="evidence" value="ECO:0007669"/>
    <property type="project" value="UniProtKB-EC"/>
</dbReference>
<dbReference type="AlphaFoldDB" id="A0ABD3RGY0"/>
<keyword evidence="15" id="KW-1185">Reference proteome</keyword>
<dbReference type="EC" id="2.4.1.267" evidence="4"/>
<name>A0ABD3RGY0_9STRA</name>
<comment type="caution">
    <text evidence="14">The sequence shown here is derived from an EMBL/GenBank/DDBJ whole genome shotgun (WGS) entry which is preliminary data.</text>
</comment>
<keyword evidence="7 13" id="KW-0812">Transmembrane</keyword>
<feature type="transmembrane region" description="Helical" evidence="13">
    <location>
        <begin position="347"/>
        <end position="366"/>
    </location>
</feature>
<sequence>MVFHFHYHHLRRQLQLAEDPEGWMSPLPLLHASIISFAILLRIMVGYHPHSGQDDYQGPTRQDSPPRDDPSSSSASRVGKYGGDYEAQRHWMEITTHLPMSEWYYHDLEYWGLDYPPLTAYHGRLFGWIAHAAGSSYGSFVGGNDDDASMRARGGRGEEECGGGGLNHACRASGNGGLASLGDLVALHTSRWGYEDTVGKMYMRFTVLISDVLVYFTAVWVLVSRLASEEAYEDGGMEEGVPPDERRDDDANVRTSSSSSTRVMGRRPHLLLVALCQPAIVLIDHGHFQYNTVSLGLALWSFHYMTLADPSFQMELYHAPAVFAYLLGRCFRHDDGDRRGITLGRTLARFSALGMTVALTFATLWLPFAMYPGNDDATGFNVDGLVQVLTRLFPFQRGIFEGKVANIWCAMSVRPFSIRDRIPPTLLPLAALVMTLALISPPCWILFRVGRGDLLDPSGADDEMSSRSSQPRRPKGRNDDIIALLWGSASTSLAFFLASYQVHEKGILIPLAPISMLMVDAPRFVVYFSVVATWSLWPLLVIDRLTDAYVCCLLIFLCIDGMARIEASESSSYEKEVDIFSDVYITRYAPTFSWILIILLHLLDLMFSPPHNLPDLFPVLWSLVGCGLFCVAYLGTLWAMVKRTSSNKCQGKIQQPRAKRKISSTSSIPVMSILGVLLVSCSREIEGFLSPSTCCQKNIRIVSHHIKLRESSTRHDIDGFITQDLVNRALRPLEWERRNAREAEPVLNLSARDSDTSSLAVRADEVKYLMKDDTNWTSGHLWQVTEQHLTDMGILSRSETTLSPVHVLTIAPQLLRMPTSQVVDAARLLMSYPCGANSTAVIEGDPSLLTYLADDLQYGLEEYLPNMMFLGNRTHAAQMIQTQLKLSPAFALRLIKMGVDGGLEERSVSRALGNAGKASGKAVEGVVGEMGRSLMEWKRKKGGKGSLGG</sequence>
<feature type="compositionally biased region" description="Low complexity" evidence="12">
    <location>
        <begin position="253"/>
        <end position="262"/>
    </location>
</feature>
<evidence type="ECO:0000256" key="12">
    <source>
        <dbReference type="SAM" id="MobiDB-lite"/>
    </source>
</evidence>
<gene>
    <name evidence="14" type="ORF">ACHAXA_000370</name>
</gene>
<evidence type="ECO:0000256" key="9">
    <source>
        <dbReference type="ARBA" id="ARBA00022989"/>
    </source>
</evidence>
<keyword evidence="6" id="KW-0808">Transferase</keyword>
<dbReference type="GO" id="GO:0005789">
    <property type="term" value="C:endoplasmic reticulum membrane"/>
    <property type="evidence" value="ECO:0007669"/>
    <property type="project" value="UniProtKB-SubCell"/>
</dbReference>
<feature type="transmembrane region" description="Helical" evidence="13">
    <location>
        <begin position="619"/>
        <end position="641"/>
    </location>
</feature>
<dbReference type="PANTHER" id="PTHR12413:SF1">
    <property type="entry name" value="DOLICHYL PYROPHOSPHATE MAN9GLCNAC2 ALPHA-1,3-GLUCOSYLTRANSFERASE"/>
    <property type="match status" value="1"/>
</dbReference>
<evidence type="ECO:0000256" key="8">
    <source>
        <dbReference type="ARBA" id="ARBA00022824"/>
    </source>
</evidence>
<dbReference type="Pfam" id="PF03155">
    <property type="entry name" value="Alg6_Alg8"/>
    <property type="match status" value="2"/>
</dbReference>
<proteinExistence type="inferred from homology"/>
<keyword evidence="8" id="KW-0256">Endoplasmic reticulum</keyword>
<feature type="transmembrane region" description="Helical" evidence="13">
    <location>
        <begin position="481"/>
        <end position="503"/>
    </location>
</feature>
<comment type="similarity">
    <text evidence="3">Belongs to the ALG6/ALG8 glucosyltransferase family.</text>
</comment>